<feature type="compositionally biased region" description="Gly residues" evidence="1">
    <location>
        <begin position="88"/>
        <end position="102"/>
    </location>
</feature>
<evidence type="ECO:0000256" key="1">
    <source>
        <dbReference type="SAM" id="MobiDB-lite"/>
    </source>
</evidence>
<dbReference type="AlphaFoldDB" id="A0A5A7NNC0"/>
<accession>A0A5A7NNC0</accession>
<dbReference type="Proteomes" id="UP000325307">
    <property type="component" value="Unassembled WGS sequence"/>
</dbReference>
<protein>
    <submittedName>
        <fullName evidence="2">Uncharacterized protein</fullName>
    </submittedName>
</protein>
<proteinExistence type="predicted"/>
<name>A0A5A7NNC0_9MICC</name>
<feature type="region of interest" description="Disordered" evidence="1">
    <location>
        <begin position="62"/>
        <end position="110"/>
    </location>
</feature>
<sequence>MGENNAGPCDSGRNDDFLDSADWMADVPAAPAFEEEGWLSDELDERIDMVICNPGPPLRFVRPHSMLAEDPSGAKGPGLKGPGFAEGLAGGGSLAGGPGAGAGADRTASP</sequence>
<dbReference type="RefSeq" id="WP_149956026.1">
    <property type="nucleotide sequence ID" value="NZ_BKDJ01000003.1"/>
</dbReference>
<comment type="caution">
    <text evidence="2">The sequence shown here is derived from an EMBL/GenBank/DDBJ whole genome shotgun (WGS) entry which is preliminary data.</text>
</comment>
<keyword evidence="3" id="KW-1185">Reference proteome</keyword>
<gene>
    <name evidence="2" type="ORF">NCCP1664_08820</name>
</gene>
<dbReference type="EMBL" id="BKDJ01000003">
    <property type="protein sequence ID" value="GER22385.1"/>
    <property type="molecule type" value="Genomic_DNA"/>
</dbReference>
<reference evidence="2 3" key="1">
    <citation type="submission" date="2019-09" db="EMBL/GenBank/DDBJ databases">
        <title>Arthrobacter zafarii sp. nov., a moderately thermotolerant and halotolerant actinobacterium isolated from Cholistan desert soil of Pakistan.</title>
        <authorList>
            <person name="Amin A."/>
            <person name="Ahmed I."/>
            <person name="Khalid N."/>
            <person name="Schumann P."/>
            <person name="Busse H.J."/>
            <person name="Khan I.U."/>
            <person name="Li S."/>
            <person name="Li W.J."/>
        </authorList>
    </citation>
    <scope>NUCLEOTIDE SEQUENCE [LARGE SCALE GENOMIC DNA]</scope>
    <source>
        <strain evidence="2 3">NCCP-1664</strain>
    </source>
</reference>
<organism evidence="2 3">
    <name type="scientific">Zafaria cholistanensis</name>
    <dbReference type="NCBI Taxonomy" id="1682741"/>
    <lineage>
        <taxon>Bacteria</taxon>
        <taxon>Bacillati</taxon>
        <taxon>Actinomycetota</taxon>
        <taxon>Actinomycetes</taxon>
        <taxon>Micrococcales</taxon>
        <taxon>Micrococcaceae</taxon>
        <taxon>Zafaria</taxon>
    </lineage>
</organism>
<evidence type="ECO:0000313" key="2">
    <source>
        <dbReference type="EMBL" id="GER22385.1"/>
    </source>
</evidence>
<evidence type="ECO:0000313" key="3">
    <source>
        <dbReference type="Proteomes" id="UP000325307"/>
    </source>
</evidence>